<evidence type="ECO:0000313" key="9">
    <source>
        <dbReference type="EMBL" id="TKI64625.1"/>
    </source>
</evidence>
<dbReference type="Gene3D" id="1.20.1250.20">
    <property type="entry name" value="MFS general substrate transporter like domains"/>
    <property type="match status" value="2"/>
</dbReference>
<keyword evidence="6 7" id="KW-0472">Membrane</keyword>
<evidence type="ECO:0000256" key="3">
    <source>
        <dbReference type="ARBA" id="ARBA00022475"/>
    </source>
</evidence>
<feature type="transmembrane region" description="Helical" evidence="7">
    <location>
        <begin position="413"/>
        <end position="432"/>
    </location>
</feature>
<feature type="transmembrane region" description="Helical" evidence="7">
    <location>
        <begin position="374"/>
        <end position="393"/>
    </location>
</feature>
<accession>A0A4U2YUK4</accession>
<organism evidence="9 10">
    <name type="scientific">Nocardioides jishulii</name>
    <dbReference type="NCBI Taxonomy" id="2575440"/>
    <lineage>
        <taxon>Bacteria</taxon>
        <taxon>Bacillati</taxon>
        <taxon>Actinomycetota</taxon>
        <taxon>Actinomycetes</taxon>
        <taxon>Propionibacteriales</taxon>
        <taxon>Nocardioidaceae</taxon>
        <taxon>Nocardioides</taxon>
    </lineage>
</organism>
<dbReference type="PANTHER" id="PTHR23517">
    <property type="entry name" value="RESISTANCE PROTEIN MDTM, PUTATIVE-RELATED-RELATED"/>
    <property type="match status" value="1"/>
</dbReference>
<dbReference type="InterPro" id="IPR020846">
    <property type="entry name" value="MFS_dom"/>
</dbReference>
<evidence type="ECO:0000256" key="5">
    <source>
        <dbReference type="ARBA" id="ARBA00022989"/>
    </source>
</evidence>
<dbReference type="Proteomes" id="UP000307808">
    <property type="component" value="Unassembled WGS sequence"/>
</dbReference>
<feature type="transmembrane region" description="Helical" evidence="7">
    <location>
        <begin position="166"/>
        <end position="185"/>
    </location>
</feature>
<protein>
    <submittedName>
        <fullName evidence="9">MFS transporter</fullName>
    </submittedName>
</protein>
<keyword evidence="10" id="KW-1185">Reference proteome</keyword>
<sequence length="452" mass="47258">MLSSLPQRSPGQERRSPALTPRTWLWAIVLGLTGQLAWTVENMYLNVFVHDTITDSPTVIAALVACSAIAATVATLLAGAWSDRTGRRKEFIAAGYVLWGATTAAFGFVGVDGASKLAPAADAVVVAVVAIIALDCVMSVFGATANDAAFNAWVTDNTTSGNRGRVDSVLATFPLLAMLIVFGALDPLTQDGQWRTFFTVIGVATALVGVVAWVGLRSDNAPRASGTYLAQVVHGLRPSTARANPRLYWALASWAVLGTSTQVFLPFLIIYVQRYLEIDGYAIVLASVLLGASAVSIAGGRLLDRIGPARAFLPVVGLYAVGLLAMAGVRGMLPVILAGIVMMSGFMLAAASISATVRNLTPPDRAGQVQGLRMVFAIMVPMVVGPFIGAAVIVGADATYVDLGVVKQVPTPWIFPAAALVAILTVVPARLLTRATPPDATDPLTHDVEALP</sequence>
<dbReference type="SUPFAM" id="SSF103473">
    <property type="entry name" value="MFS general substrate transporter"/>
    <property type="match status" value="1"/>
</dbReference>
<feature type="transmembrane region" description="Helical" evidence="7">
    <location>
        <begin position="21"/>
        <end position="38"/>
    </location>
</feature>
<feature type="transmembrane region" description="Helical" evidence="7">
    <location>
        <begin position="335"/>
        <end position="353"/>
    </location>
</feature>
<keyword evidence="3" id="KW-1003">Cell membrane</keyword>
<keyword evidence="2" id="KW-0813">Transport</keyword>
<dbReference type="EMBL" id="SZPY01000001">
    <property type="protein sequence ID" value="TKI64625.1"/>
    <property type="molecule type" value="Genomic_DNA"/>
</dbReference>
<dbReference type="Pfam" id="PF07690">
    <property type="entry name" value="MFS_1"/>
    <property type="match status" value="1"/>
</dbReference>
<evidence type="ECO:0000313" key="10">
    <source>
        <dbReference type="Proteomes" id="UP000307808"/>
    </source>
</evidence>
<dbReference type="GO" id="GO:0005886">
    <property type="term" value="C:plasma membrane"/>
    <property type="evidence" value="ECO:0007669"/>
    <property type="project" value="UniProtKB-SubCell"/>
</dbReference>
<reference evidence="9 10" key="1">
    <citation type="submission" date="2019-04" db="EMBL/GenBank/DDBJ databases">
        <authorList>
            <person name="Dong K."/>
        </authorList>
    </citation>
    <scope>NUCLEOTIDE SEQUENCE [LARGE SCALE GENOMIC DNA]</scope>
    <source>
        <strain evidence="10">dk3543</strain>
    </source>
</reference>
<keyword evidence="4 7" id="KW-0812">Transmembrane</keyword>
<dbReference type="RefSeq" id="WP_137065083.1">
    <property type="nucleotide sequence ID" value="NZ_CP040748.1"/>
</dbReference>
<feature type="domain" description="Major facilitator superfamily (MFS) profile" evidence="8">
    <location>
        <begin position="19"/>
        <end position="437"/>
    </location>
</feature>
<feature type="transmembrane region" description="Helical" evidence="7">
    <location>
        <begin position="197"/>
        <end position="216"/>
    </location>
</feature>
<dbReference type="GO" id="GO:0022857">
    <property type="term" value="F:transmembrane transporter activity"/>
    <property type="evidence" value="ECO:0007669"/>
    <property type="project" value="InterPro"/>
</dbReference>
<evidence type="ECO:0000256" key="4">
    <source>
        <dbReference type="ARBA" id="ARBA00022692"/>
    </source>
</evidence>
<feature type="transmembrane region" description="Helical" evidence="7">
    <location>
        <begin position="123"/>
        <end position="145"/>
    </location>
</feature>
<dbReference type="PROSITE" id="PS50850">
    <property type="entry name" value="MFS"/>
    <property type="match status" value="1"/>
</dbReference>
<feature type="transmembrane region" description="Helical" evidence="7">
    <location>
        <begin position="58"/>
        <end position="79"/>
    </location>
</feature>
<keyword evidence="5 7" id="KW-1133">Transmembrane helix</keyword>
<evidence type="ECO:0000256" key="7">
    <source>
        <dbReference type="SAM" id="Phobius"/>
    </source>
</evidence>
<dbReference type="InterPro" id="IPR050171">
    <property type="entry name" value="MFS_Transporters"/>
</dbReference>
<proteinExistence type="predicted"/>
<name>A0A4U2YUK4_9ACTN</name>
<comment type="caution">
    <text evidence="9">The sequence shown here is derived from an EMBL/GenBank/DDBJ whole genome shotgun (WGS) entry which is preliminary data.</text>
</comment>
<feature type="transmembrane region" description="Helical" evidence="7">
    <location>
        <begin position="91"/>
        <end position="111"/>
    </location>
</feature>
<comment type="subcellular location">
    <subcellularLocation>
        <location evidence="1">Cell membrane</location>
        <topology evidence="1">Multi-pass membrane protein</topology>
    </subcellularLocation>
</comment>
<dbReference type="InterPro" id="IPR011701">
    <property type="entry name" value="MFS"/>
</dbReference>
<dbReference type="AlphaFoldDB" id="A0A4U2YUK4"/>
<evidence type="ECO:0000256" key="6">
    <source>
        <dbReference type="ARBA" id="ARBA00023136"/>
    </source>
</evidence>
<dbReference type="InterPro" id="IPR036259">
    <property type="entry name" value="MFS_trans_sf"/>
</dbReference>
<evidence type="ECO:0000256" key="1">
    <source>
        <dbReference type="ARBA" id="ARBA00004651"/>
    </source>
</evidence>
<feature type="transmembrane region" description="Helical" evidence="7">
    <location>
        <begin position="247"/>
        <end position="272"/>
    </location>
</feature>
<evidence type="ECO:0000259" key="8">
    <source>
        <dbReference type="PROSITE" id="PS50850"/>
    </source>
</evidence>
<feature type="transmembrane region" description="Helical" evidence="7">
    <location>
        <begin position="311"/>
        <end position="329"/>
    </location>
</feature>
<dbReference type="OrthoDB" id="9607at2"/>
<feature type="transmembrane region" description="Helical" evidence="7">
    <location>
        <begin position="278"/>
        <end position="299"/>
    </location>
</feature>
<gene>
    <name evidence="9" type="ORF">FC770_05755</name>
</gene>
<evidence type="ECO:0000256" key="2">
    <source>
        <dbReference type="ARBA" id="ARBA00022448"/>
    </source>
</evidence>